<sequence length="163" mass="18592">MSIAPFTPLECHVNLSQKWMMWDHSSVQGCCEDLSVDSGLVLFSGCRIAIPSTVHRVVSRKLHASLQDIVRTKCRERQMVYWIKMANEFILLDTVHTEIKSSKSCENYEALTAHFICNYVVFRLAMLGIEKLDNQTADGHMELVEKLVNKHVGLMKRVATLKP</sequence>
<name>A0A164W727_9CRUS</name>
<feature type="non-terminal residue" evidence="1">
    <location>
        <position position="163"/>
    </location>
</feature>
<gene>
    <name evidence="1" type="ORF">APZ42_021960</name>
</gene>
<comment type="caution">
    <text evidence="1">The sequence shown here is derived from an EMBL/GenBank/DDBJ whole genome shotgun (WGS) entry which is preliminary data.</text>
</comment>
<reference evidence="1 2" key="1">
    <citation type="submission" date="2016-03" db="EMBL/GenBank/DDBJ databases">
        <title>EvidentialGene: Evidence-directed Construction of Genes on Genomes.</title>
        <authorList>
            <person name="Gilbert D.G."/>
            <person name="Choi J.-H."/>
            <person name="Mockaitis K."/>
            <person name="Colbourne J."/>
            <person name="Pfrender M."/>
        </authorList>
    </citation>
    <scope>NUCLEOTIDE SEQUENCE [LARGE SCALE GENOMIC DNA]</scope>
    <source>
        <strain evidence="1 2">Xinb3</strain>
        <tissue evidence="1">Complete organism</tissue>
    </source>
</reference>
<evidence type="ECO:0000313" key="1">
    <source>
        <dbReference type="EMBL" id="KZS13008.1"/>
    </source>
</evidence>
<evidence type="ECO:0000313" key="2">
    <source>
        <dbReference type="Proteomes" id="UP000076858"/>
    </source>
</evidence>
<keyword evidence="2" id="KW-1185">Reference proteome</keyword>
<dbReference type="AlphaFoldDB" id="A0A164W727"/>
<proteinExistence type="predicted"/>
<dbReference type="EMBL" id="LRGB01001315">
    <property type="protein sequence ID" value="KZS13008.1"/>
    <property type="molecule type" value="Genomic_DNA"/>
</dbReference>
<accession>A0A164W727</accession>
<organism evidence="1 2">
    <name type="scientific">Daphnia magna</name>
    <dbReference type="NCBI Taxonomy" id="35525"/>
    <lineage>
        <taxon>Eukaryota</taxon>
        <taxon>Metazoa</taxon>
        <taxon>Ecdysozoa</taxon>
        <taxon>Arthropoda</taxon>
        <taxon>Crustacea</taxon>
        <taxon>Branchiopoda</taxon>
        <taxon>Diplostraca</taxon>
        <taxon>Cladocera</taxon>
        <taxon>Anomopoda</taxon>
        <taxon>Daphniidae</taxon>
        <taxon>Daphnia</taxon>
    </lineage>
</organism>
<protein>
    <submittedName>
        <fullName evidence="1">Uncharacterized protein</fullName>
    </submittedName>
</protein>
<dbReference type="OrthoDB" id="6380494at2759"/>
<dbReference type="Proteomes" id="UP000076858">
    <property type="component" value="Unassembled WGS sequence"/>
</dbReference>